<evidence type="ECO:0000313" key="1">
    <source>
        <dbReference type="EMBL" id="AWR93306.1"/>
    </source>
</evidence>
<dbReference type="EMBL" id="CP029289">
    <property type="protein sequence ID" value="AWR93306.1"/>
    <property type="molecule type" value="Genomic_DNA"/>
</dbReference>
<name>A0A2U9IBA7_9CREN</name>
<gene>
    <name evidence="1" type="ORF">DFR85_00475</name>
</gene>
<accession>A0A2U9IBA7</accession>
<organism evidence="1 2">
    <name type="scientific">Acidianus brierleyi</name>
    <dbReference type="NCBI Taxonomy" id="41673"/>
    <lineage>
        <taxon>Archaea</taxon>
        <taxon>Thermoproteota</taxon>
        <taxon>Thermoprotei</taxon>
        <taxon>Sulfolobales</taxon>
        <taxon>Sulfolobaceae</taxon>
        <taxon>Acidianus</taxon>
    </lineage>
</organism>
<dbReference type="AlphaFoldDB" id="A0A2U9IBA7"/>
<protein>
    <submittedName>
        <fullName evidence="1">Uncharacterized protein</fullName>
    </submittedName>
</protein>
<proteinExistence type="predicted"/>
<dbReference type="Proteomes" id="UP000248044">
    <property type="component" value="Chromosome"/>
</dbReference>
<keyword evidence="2" id="KW-1185">Reference proteome</keyword>
<reference evidence="1 2" key="1">
    <citation type="submission" date="2018-05" db="EMBL/GenBank/DDBJ databases">
        <title>Complete Genome Sequences of Extremely Thermoacidophilic, Metal-Mobilizing Type-Strain Members of the Archaeal Family Sulfolobaceae: Acidianus brierleyi DSM-1651T, Acidianus sulfidivorans DSM-18786T, Metallosphaera hakonensis DSM-7519T, and Metallosphaera prunae DSM-10039T.</title>
        <authorList>
            <person name="Counts J.A."/>
            <person name="Kelly R.M."/>
        </authorList>
    </citation>
    <scope>NUCLEOTIDE SEQUENCE [LARGE SCALE GENOMIC DNA]</scope>
    <source>
        <strain evidence="1 2">DSM 1651</strain>
    </source>
</reference>
<evidence type="ECO:0000313" key="2">
    <source>
        <dbReference type="Proteomes" id="UP000248044"/>
    </source>
</evidence>
<sequence>MDIDIYCLIIDKDVRNYLAIHDKNFAEKWKIFVEELIESMDSFSSKIPAVLRYLKNNLI</sequence>